<dbReference type="SUPFAM" id="SSF54427">
    <property type="entry name" value="NTF2-like"/>
    <property type="match status" value="1"/>
</dbReference>
<feature type="domain" description="SnoaL-like" evidence="1">
    <location>
        <begin position="29"/>
        <end position="100"/>
    </location>
</feature>
<dbReference type="InterPro" id="IPR037401">
    <property type="entry name" value="SnoaL-like"/>
</dbReference>
<dbReference type="RefSeq" id="XP_020123882.1">
    <property type="nucleotide sequence ID" value="XM_020260146.1"/>
</dbReference>
<sequence length="142" mass="16031">MAAQDLHAEAITWLTDFHKHMDSLNAEVAVPKFFAEDCVLSFAENPPITGVANIKDFLSAQYQYLESMHHTIKRVDVVSDRIYQEADIRYVVKGDPERKEILIKGIALVGKRPKQEKMNTFTVYLDPTALKERIAAVVGGEI</sequence>
<dbReference type="GeneID" id="30999789"/>
<protein>
    <recommendedName>
        <fullName evidence="1">SnoaL-like domain-containing protein</fullName>
    </recommendedName>
</protein>
<gene>
    <name evidence="2" type="ORF">UA08_00034</name>
</gene>
<proteinExistence type="predicted"/>
<reference evidence="2 3" key="1">
    <citation type="submission" date="2015-06" db="EMBL/GenBank/DDBJ databases">
        <title>Talaromyces atroroseus IBT 11181 draft genome.</title>
        <authorList>
            <person name="Rasmussen K.B."/>
            <person name="Rasmussen S."/>
            <person name="Petersen B."/>
            <person name="Sicheritz-Ponten T."/>
            <person name="Mortensen U.H."/>
            <person name="Thrane U."/>
        </authorList>
    </citation>
    <scope>NUCLEOTIDE SEQUENCE [LARGE SCALE GENOMIC DNA]</scope>
    <source>
        <strain evidence="2 3">IBT 11181</strain>
    </source>
</reference>
<dbReference type="Proteomes" id="UP000214365">
    <property type="component" value="Unassembled WGS sequence"/>
</dbReference>
<dbReference type="InterPro" id="IPR032710">
    <property type="entry name" value="NTF2-like_dom_sf"/>
</dbReference>
<organism evidence="2 3">
    <name type="scientific">Talaromyces atroroseus</name>
    <dbReference type="NCBI Taxonomy" id="1441469"/>
    <lineage>
        <taxon>Eukaryota</taxon>
        <taxon>Fungi</taxon>
        <taxon>Dikarya</taxon>
        <taxon>Ascomycota</taxon>
        <taxon>Pezizomycotina</taxon>
        <taxon>Eurotiomycetes</taxon>
        <taxon>Eurotiomycetidae</taxon>
        <taxon>Eurotiales</taxon>
        <taxon>Trichocomaceae</taxon>
        <taxon>Talaromyces</taxon>
        <taxon>Talaromyces sect. Trachyspermi</taxon>
    </lineage>
</organism>
<name>A0A225AQ60_TALAT</name>
<evidence type="ECO:0000259" key="1">
    <source>
        <dbReference type="Pfam" id="PF12680"/>
    </source>
</evidence>
<accession>A0A225AQ60</accession>
<dbReference type="OrthoDB" id="9983368at2759"/>
<evidence type="ECO:0000313" key="2">
    <source>
        <dbReference type="EMBL" id="OKL63761.1"/>
    </source>
</evidence>
<dbReference type="EMBL" id="LFMY01000001">
    <property type="protein sequence ID" value="OKL63761.1"/>
    <property type="molecule type" value="Genomic_DNA"/>
</dbReference>
<dbReference type="Gene3D" id="3.10.450.50">
    <property type="match status" value="1"/>
</dbReference>
<evidence type="ECO:0000313" key="3">
    <source>
        <dbReference type="Proteomes" id="UP000214365"/>
    </source>
</evidence>
<dbReference type="AlphaFoldDB" id="A0A225AQ60"/>
<comment type="caution">
    <text evidence="2">The sequence shown here is derived from an EMBL/GenBank/DDBJ whole genome shotgun (WGS) entry which is preliminary data.</text>
</comment>
<dbReference type="Pfam" id="PF12680">
    <property type="entry name" value="SnoaL_2"/>
    <property type="match status" value="1"/>
</dbReference>
<keyword evidence="3" id="KW-1185">Reference proteome</keyword>